<dbReference type="GO" id="GO:0016878">
    <property type="term" value="F:acid-thiol ligase activity"/>
    <property type="evidence" value="ECO:0007669"/>
    <property type="project" value="UniProtKB-ARBA"/>
</dbReference>
<keyword evidence="4" id="KW-1185">Reference proteome</keyword>
<sequence length="532" mass="59975">MVSAQPHEDYDVTTVSQLVSERAASHGDRLLLLYQDEEYTYGEIDEMANRIAGALAEDGVEKGDTIATFLYNSPEYLALWFGIAKLGAVMVPINVSLKADGLSYMVNDSQAEITVLESETRENYETARDDLDDVTREYLLGEDSDEYRSFDELLFGDPDEFETPEIDVDDPMCIIYTSGTTGLPKGVVLPHYSYINTGSEFVRMTDLDTDDRPFTTLPLFHCNAQQLTVMGSMLEGTSFALERWFSASSYWDQIRKYDATIFNYLGTMISVLNNQEPAPDDADNPAVYGVGAAAPAEIVDEFEERFDVELVEGYGLTETGTVAIFNERGEENRTNEGSIGVPVSYADVTIVDEKDRPVPVGEVGEIVVRPTRPNCFMLGYFEKPDKTVEDWQNLWFHTGDLGYQDENGYFYFVDRKAYSIRRRGENIATQEVEQVINDHPAVDESAVVGVPSELGEEDVKAYAILQPDRSMDSVDVVEQCESRLAYFKVPRYVEFVDSFPKTATERVEKYKLKERGIDGAWDRKEAGYELDR</sequence>
<comment type="caution">
    <text evidence="3">The sequence shown here is derived from an EMBL/GenBank/DDBJ whole genome shotgun (WGS) entry which is preliminary data.</text>
</comment>
<reference evidence="3" key="1">
    <citation type="submission" date="2017-11" db="EMBL/GenBank/DDBJ databases">
        <authorList>
            <person name="Kajale S.C."/>
            <person name="Sharma A."/>
        </authorList>
    </citation>
    <scope>NUCLEOTIDE SEQUENCE</scope>
    <source>
        <strain evidence="3">LS1_42</strain>
    </source>
</reference>
<evidence type="ECO:0000259" key="1">
    <source>
        <dbReference type="Pfam" id="PF00501"/>
    </source>
</evidence>
<evidence type="ECO:0000313" key="4">
    <source>
        <dbReference type="Proteomes" id="UP000766904"/>
    </source>
</evidence>
<dbReference type="InterPro" id="IPR000873">
    <property type="entry name" value="AMP-dep_synth/lig_dom"/>
</dbReference>
<keyword evidence="3" id="KW-0436">Ligase</keyword>
<feature type="domain" description="AMP-binding enzyme C-terminal" evidence="2">
    <location>
        <begin position="431"/>
        <end position="504"/>
    </location>
</feature>
<dbReference type="InterPro" id="IPR050237">
    <property type="entry name" value="ATP-dep_AMP-bd_enzyme"/>
</dbReference>
<dbReference type="InterPro" id="IPR045851">
    <property type="entry name" value="AMP-bd_C_sf"/>
</dbReference>
<dbReference type="PROSITE" id="PS00455">
    <property type="entry name" value="AMP_BINDING"/>
    <property type="match status" value="1"/>
</dbReference>
<feature type="domain" description="AMP-dependent synthetase/ligase" evidence="1">
    <location>
        <begin position="21"/>
        <end position="381"/>
    </location>
</feature>
<proteinExistence type="predicted"/>
<dbReference type="Gene3D" id="3.40.50.12780">
    <property type="entry name" value="N-terminal domain of ligase-like"/>
    <property type="match status" value="1"/>
</dbReference>
<dbReference type="CDD" id="cd05934">
    <property type="entry name" value="FACL_DitJ_like"/>
    <property type="match status" value="1"/>
</dbReference>
<organism evidence="3 4">
    <name type="scientific">Natronococcus pandeyae</name>
    <dbReference type="NCBI Taxonomy" id="2055836"/>
    <lineage>
        <taxon>Archaea</taxon>
        <taxon>Methanobacteriati</taxon>
        <taxon>Methanobacteriota</taxon>
        <taxon>Stenosarchaea group</taxon>
        <taxon>Halobacteria</taxon>
        <taxon>Halobacteriales</taxon>
        <taxon>Natrialbaceae</taxon>
        <taxon>Natronococcus</taxon>
    </lineage>
</organism>
<dbReference type="RefSeq" id="WP_148859184.1">
    <property type="nucleotide sequence ID" value="NZ_PHNJ01000010.1"/>
</dbReference>
<name>A0A8J8Q0R9_9EURY</name>
<dbReference type="PANTHER" id="PTHR43767:SF1">
    <property type="entry name" value="NONRIBOSOMAL PEPTIDE SYNTHASE PES1 (EUROFUNG)-RELATED"/>
    <property type="match status" value="1"/>
</dbReference>
<evidence type="ECO:0000259" key="2">
    <source>
        <dbReference type="Pfam" id="PF13193"/>
    </source>
</evidence>
<dbReference type="Pfam" id="PF13193">
    <property type="entry name" value="AMP-binding_C"/>
    <property type="match status" value="1"/>
</dbReference>
<dbReference type="Pfam" id="PF00501">
    <property type="entry name" value="AMP-binding"/>
    <property type="match status" value="1"/>
</dbReference>
<dbReference type="SUPFAM" id="SSF56801">
    <property type="entry name" value="Acetyl-CoA synthetase-like"/>
    <property type="match status" value="1"/>
</dbReference>
<accession>A0A8J8Q0R9</accession>
<dbReference type="OrthoDB" id="275266at2157"/>
<protein>
    <submittedName>
        <fullName evidence="3">ATP-dependent acyl-CoA ligase</fullName>
    </submittedName>
</protein>
<gene>
    <name evidence="3" type="ORF">CV102_16995</name>
</gene>
<evidence type="ECO:0000313" key="3">
    <source>
        <dbReference type="EMBL" id="TYL37321.1"/>
    </source>
</evidence>
<dbReference type="EMBL" id="PHNJ01000010">
    <property type="protein sequence ID" value="TYL37321.1"/>
    <property type="molecule type" value="Genomic_DNA"/>
</dbReference>
<dbReference type="AlphaFoldDB" id="A0A8J8Q0R9"/>
<dbReference type="PANTHER" id="PTHR43767">
    <property type="entry name" value="LONG-CHAIN-FATTY-ACID--COA LIGASE"/>
    <property type="match status" value="1"/>
</dbReference>
<dbReference type="InterPro" id="IPR020845">
    <property type="entry name" value="AMP-binding_CS"/>
</dbReference>
<dbReference type="Gene3D" id="3.30.300.30">
    <property type="match status" value="1"/>
</dbReference>
<dbReference type="InterPro" id="IPR025110">
    <property type="entry name" value="AMP-bd_C"/>
</dbReference>
<dbReference type="Proteomes" id="UP000766904">
    <property type="component" value="Unassembled WGS sequence"/>
</dbReference>
<dbReference type="InterPro" id="IPR042099">
    <property type="entry name" value="ANL_N_sf"/>
</dbReference>